<gene>
    <name evidence="7" type="primary">HUP3</name>
    <name evidence="7" type="ORF">QJS10_CPB11g01008</name>
</gene>
<comment type="caution">
    <text evidence="7">The sequence shown here is derived from an EMBL/GenBank/DDBJ whole genome shotgun (WGS) entry which is preliminary data.</text>
</comment>
<reference evidence="7" key="1">
    <citation type="journal article" date="2023" name="Nat. Commun.">
        <title>Diploid and tetraploid genomes of Acorus and the evolution of monocots.</title>
        <authorList>
            <person name="Ma L."/>
            <person name="Liu K.W."/>
            <person name="Li Z."/>
            <person name="Hsiao Y.Y."/>
            <person name="Qi Y."/>
            <person name="Fu T."/>
            <person name="Tang G.D."/>
            <person name="Zhang D."/>
            <person name="Sun W.H."/>
            <person name="Liu D.K."/>
            <person name="Li Y."/>
            <person name="Chen G.Z."/>
            <person name="Liu X.D."/>
            <person name="Liao X.Y."/>
            <person name="Jiang Y.T."/>
            <person name="Yu X."/>
            <person name="Hao Y."/>
            <person name="Huang J."/>
            <person name="Zhao X.W."/>
            <person name="Ke S."/>
            <person name="Chen Y.Y."/>
            <person name="Wu W.L."/>
            <person name="Hsu J.L."/>
            <person name="Lin Y.F."/>
            <person name="Huang M.D."/>
            <person name="Li C.Y."/>
            <person name="Huang L."/>
            <person name="Wang Z.W."/>
            <person name="Zhao X."/>
            <person name="Zhong W.Y."/>
            <person name="Peng D.H."/>
            <person name="Ahmad S."/>
            <person name="Lan S."/>
            <person name="Zhang J.S."/>
            <person name="Tsai W.C."/>
            <person name="Van de Peer Y."/>
            <person name="Liu Z.J."/>
        </authorList>
    </citation>
    <scope>NUCLEOTIDE SEQUENCE</scope>
    <source>
        <strain evidence="7">CP</strain>
    </source>
</reference>
<keyword evidence="6" id="KW-0472">Membrane</keyword>
<dbReference type="Proteomes" id="UP001180020">
    <property type="component" value="Unassembled WGS sequence"/>
</dbReference>
<comment type="subcellular location">
    <subcellularLocation>
        <location evidence="1">Membrane</location>
    </subcellularLocation>
</comment>
<evidence type="ECO:0000313" key="8">
    <source>
        <dbReference type="Proteomes" id="UP001180020"/>
    </source>
</evidence>
<evidence type="ECO:0000256" key="3">
    <source>
        <dbReference type="ARBA" id="ARBA00022448"/>
    </source>
</evidence>
<protein>
    <submittedName>
        <fullName evidence="7">H(+)/hexose cotransporter 3</fullName>
    </submittedName>
</protein>
<dbReference type="GO" id="GO:0016020">
    <property type="term" value="C:membrane"/>
    <property type="evidence" value="ECO:0007669"/>
    <property type="project" value="UniProtKB-SubCell"/>
</dbReference>
<dbReference type="PANTHER" id="PTHR23500">
    <property type="entry name" value="SOLUTE CARRIER FAMILY 2, FACILITATED GLUCOSE TRANSPORTER"/>
    <property type="match status" value="1"/>
</dbReference>
<keyword evidence="5" id="KW-1133">Transmembrane helix</keyword>
<keyword evidence="4" id="KW-0812">Transmembrane</keyword>
<comment type="similarity">
    <text evidence="2">Belongs to the major facilitator superfamily. Sugar transporter (TC 2.A.1.1) family.</text>
</comment>
<dbReference type="EMBL" id="JAUJYO010000011">
    <property type="protein sequence ID" value="KAK1305283.1"/>
    <property type="molecule type" value="Genomic_DNA"/>
</dbReference>
<keyword evidence="3" id="KW-0813">Transport</keyword>
<evidence type="ECO:0000256" key="2">
    <source>
        <dbReference type="ARBA" id="ARBA00010992"/>
    </source>
</evidence>
<evidence type="ECO:0000256" key="6">
    <source>
        <dbReference type="ARBA" id="ARBA00023136"/>
    </source>
</evidence>
<evidence type="ECO:0000256" key="4">
    <source>
        <dbReference type="ARBA" id="ARBA00022692"/>
    </source>
</evidence>
<evidence type="ECO:0000256" key="5">
    <source>
        <dbReference type="ARBA" id="ARBA00022989"/>
    </source>
</evidence>
<dbReference type="InterPro" id="IPR005828">
    <property type="entry name" value="MFS_sugar_transport-like"/>
</dbReference>
<sequence>MAPAKLQGMLNISFQLMITLEIFATNLINNDTSEIKSGKGWRISLDLAGVPVFTTNRMSILGNNWPDY</sequence>
<accession>A0AAV9DXL9</accession>
<name>A0AAV9DXL9_ACOCL</name>
<evidence type="ECO:0000313" key="7">
    <source>
        <dbReference type="EMBL" id="KAK1305283.1"/>
    </source>
</evidence>
<proteinExistence type="inferred from homology"/>
<evidence type="ECO:0000256" key="1">
    <source>
        <dbReference type="ARBA" id="ARBA00004370"/>
    </source>
</evidence>
<dbReference type="PANTHER" id="PTHR23500:SF574">
    <property type="entry name" value="SUGAR TRANSPORT PROTEIN 1"/>
    <property type="match status" value="1"/>
</dbReference>
<reference evidence="7" key="2">
    <citation type="submission" date="2023-06" db="EMBL/GenBank/DDBJ databases">
        <authorList>
            <person name="Ma L."/>
            <person name="Liu K.-W."/>
            <person name="Li Z."/>
            <person name="Hsiao Y.-Y."/>
            <person name="Qi Y."/>
            <person name="Fu T."/>
            <person name="Tang G."/>
            <person name="Zhang D."/>
            <person name="Sun W.-H."/>
            <person name="Liu D.-K."/>
            <person name="Li Y."/>
            <person name="Chen G.-Z."/>
            <person name="Liu X.-D."/>
            <person name="Liao X.-Y."/>
            <person name="Jiang Y.-T."/>
            <person name="Yu X."/>
            <person name="Hao Y."/>
            <person name="Huang J."/>
            <person name="Zhao X.-W."/>
            <person name="Ke S."/>
            <person name="Chen Y.-Y."/>
            <person name="Wu W.-L."/>
            <person name="Hsu J.-L."/>
            <person name="Lin Y.-F."/>
            <person name="Huang M.-D."/>
            <person name="Li C.-Y."/>
            <person name="Huang L."/>
            <person name="Wang Z.-W."/>
            <person name="Zhao X."/>
            <person name="Zhong W.-Y."/>
            <person name="Peng D.-H."/>
            <person name="Ahmad S."/>
            <person name="Lan S."/>
            <person name="Zhang J.-S."/>
            <person name="Tsai W.-C."/>
            <person name="Van De Peer Y."/>
            <person name="Liu Z.-J."/>
        </authorList>
    </citation>
    <scope>NUCLEOTIDE SEQUENCE</scope>
    <source>
        <strain evidence="7">CP</strain>
        <tissue evidence="7">Leaves</tissue>
    </source>
</reference>
<keyword evidence="8" id="KW-1185">Reference proteome</keyword>
<dbReference type="InterPro" id="IPR045262">
    <property type="entry name" value="STP/PLT_plant"/>
</dbReference>
<dbReference type="Pfam" id="PF00083">
    <property type="entry name" value="Sugar_tr"/>
    <property type="match status" value="1"/>
</dbReference>
<dbReference type="GO" id="GO:0015144">
    <property type="term" value="F:carbohydrate transmembrane transporter activity"/>
    <property type="evidence" value="ECO:0007669"/>
    <property type="project" value="InterPro"/>
</dbReference>
<dbReference type="AlphaFoldDB" id="A0AAV9DXL9"/>
<organism evidence="7 8">
    <name type="scientific">Acorus calamus</name>
    <name type="common">Sweet flag</name>
    <dbReference type="NCBI Taxonomy" id="4465"/>
    <lineage>
        <taxon>Eukaryota</taxon>
        <taxon>Viridiplantae</taxon>
        <taxon>Streptophyta</taxon>
        <taxon>Embryophyta</taxon>
        <taxon>Tracheophyta</taxon>
        <taxon>Spermatophyta</taxon>
        <taxon>Magnoliopsida</taxon>
        <taxon>Liliopsida</taxon>
        <taxon>Acoraceae</taxon>
        <taxon>Acorus</taxon>
    </lineage>
</organism>